<protein>
    <submittedName>
        <fullName evidence="2">Uncharacterized protein</fullName>
    </submittedName>
</protein>
<evidence type="ECO:0000313" key="3">
    <source>
        <dbReference type="Proteomes" id="UP001150062"/>
    </source>
</evidence>
<evidence type="ECO:0000313" key="2">
    <source>
        <dbReference type="EMBL" id="KAJ6233448.1"/>
    </source>
</evidence>
<dbReference type="Proteomes" id="UP001150062">
    <property type="component" value="Unassembled WGS sequence"/>
</dbReference>
<evidence type="ECO:0000256" key="1">
    <source>
        <dbReference type="SAM" id="MobiDB-lite"/>
    </source>
</evidence>
<feature type="region of interest" description="Disordered" evidence="1">
    <location>
        <begin position="618"/>
        <end position="651"/>
    </location>
</feature>
<proteinExistence type="predicted"/>
<organism evidence="2 3">
    <name type="scientific">Anaeramoeba flamelloides</name>
    <dbReference type="NCBI Taxonomy" id="1746091"/>
    <lineage>
        <taxon>Eukaryota</taxon>
        <taxon>Metamonada</taxon>
        <taxon>Anaeramoebidae</taxon>
        <taxon>Anaeramoeba</taxon>
    </lineage>
</organism>
<feature type="compositionally biased region" description="Polar residues" evidence="1">
    <location>
        <begin position="1110"/>
        <end position="1128"/>
    </location>
</feature>
<dbReference type="EMBL" id="JAOAOG010000276">
    <property type="protein sequence ID" value="KAJ6233448.1"/>
    <property type="molecule type" value="Genomic_DNA"/>
</dbReference>
<accession>A0ABQ8XNZ0</accession>
<feature type="compositionally biased region" description="Low complexity" evidence="1">
    <location>
        <begin position="618"/>
        <end position="638"/>
    </location>
</feature>
<comment type="caution">
    <text evidence="2">The sequence shown here is derived from an EMBL/GenBank/DDBJ whole genome shotgun (WGS) entry which is preliminary data.</text>
</comment>
<dbReference type="InterPro" id="IPR036872">
    <property type="entry name" value="CH_dom_sf"/>
</dbReference>
<feature type="region of interest" description="Disordered" evidence="1">
    <location>
        <begin position="1110"/>
        <end position="1147"/>
    </location>
</feature>
<dbReference type="Gene3D" id="1.10.418.10">
    <property type="entry name" value="Calponin-like domain"/>
    <property type="match status" value="1"/>
</dbReference>
<gene>
    <name evidence="2" type="ORF">M0813_29753</name>
</gene>
<sequence>MSLFVSTWLTHVLEEKIEISNIKDPLKLATYLCRSLNKLKKNTIRVIHKNSASKNFELFYLGCLSFGISEKHLFGSMRRLNDDNYRSLIKILNLIQEIKIEKNVGNKIKWKKKKDISKFFTLLQSSEEKDGRIANNKTKDLYNEYLLGFSRHTIKYLNSERNFFLPATFILFENKFEISILNHPKTKYSYNLNWELLFAKSEQLLIQLKLFRKYSIILRFNDKKQLILFCITFFLFNNYSKKQIKNISTLEINGNILDYEHELELISLKYLQNKILKFEILIITSKRNFRSNLYLSNYELKIIDLDTQNNKEKVIVKFKRYFGIINIILNSKSKRSNNQVIIEYESLFDNHKTKILIQFPSILQIKLFQIIIYNLEKKFLKLIKFKNDYSKDIYSKLKNMHLTNKYLYFTSNNASLIFIDNSAISIHLNNTLFKKESGNVKYTSLLKKHLKKIISNKKASFQVALINTNIIKNENKNGNNLLNHTSLQLNLSSEGFQLQGKKDKRIYIKMKYNKHCNCYTHPIDQTLFIIIISNSKNFFILKVWSLARRDLLCNTFWNFNNLFLKKNNKYNCKLFLTGSTVNLCSGNQIQILNKKYNINNIALYNSFFNFEKLQSTNNNNHSDNDSNNTTPTINDNNSVIHTQKSKEEKRNIVKNNKDNDHFDEFITISNNFYNQKSTEEKENNVKNNNSNDHFDNFITIDMDNNYLINSNQYKILLFNSYGILIERIKIKLHFKYYQIQFKTETKKYNYSYFTFFLTIKKNSLFIILKLNKISKIVLGFNNLQEKKQFIKDFNFKKQYFLIKNYYSQVTQWYKYTCKIDQTQCEINLFSNRFEIDFIDNKLTLEYDDQVIHSLGKSNNDSTDNDDYDTVNNQIKLAIWSNKYLHISFRSKKEKENFISKFEKIRFLYLFSKNKLNSQNTILNLKSSIYDNNNSNKLITNNCKIILSINGILIIKNFNNSNFQLYGPYFPLKNLQIKKLDQKYKINFKINKKLFFIILFQDVINYNKFVKRIKFYQNIKILLNNFLNNNSQINSKNNSNFLIIGSINIKKDNEVIINKDNEAISNTYNEIISSTDNEAISSTYNEAISSTYNEIISSTYNETISSTDNELENSDTINGNGARNINKTPIGNINRNRGKNVNRKGHNEQNKKYIDNNNDDIIKKFSNYQQKIDNKFVFLILMKLKNSKSTEKAILFIENDNIFFIKKNNTIYSANLKLIQLFKNKNKPKLIRFVFVDTQLLISAYFYKKKYQNNFFNYYNRKI</sequence>
<reference evidence="2" key="1">
    <citation type="submission" date="2022-08" db="EMBL/GenBank/DDBJ databases">
        <title>Novel sulfate-reducing endosymbionts in the free-living metamonad Anaeramoeba.</title>
        <authorList>
            <person name="Jerlstrom-Hultqvist J."/>
            <person name="Cepicka I."/>
            <person name="Gallot-Lavallee L."/>
            <person name="Salas-Leiva D."/>
            <person name="Curtis B.A."/>
            <person name="Zahonova K."/>
            <person name="Pipaliya S."/>
            <person name="Dacks J."/>
            <person name="Roger A.J."/>
        </authorList>
    </citation>
    <scope>NUCLEOTIDE SEQUENCE</scope>
    <source>
        <strain evidence="2">Schooner1</strain>
    </source>
</reference>
<name>A0ABQ8XNZ0_9EUKA</name>
<keyword evidence="3" id="KW-1185">Reference proteome</keyword>